<dbReference type="SFLD" id="SFLDG01212">
    <property type="entry name" value="Phytoene_synthase_like"/>
    <property type="match status" value="1"/>
</dbReference>
<gene>
    <name evidence="3" type="ORF">GCM10025876_19000</name>
</gene>
<evidence type="ECO:0000313" key="4">
    <source>
        <dbReference type="Proteomes" id="UP001157125"/>
    </source>
</evidence>
<keyword evidence="4" id="KW-1185">Reference proteome</keyword>
<protein>
    <submittedName>
        <fullName evidence="3">Phytoene synthase</fullName>
    </submittedName>
</protein>
<dbReference type="InterPro" id="IPR044843">
    <property type="entry name" value="Trans_IPPS_bact-type"/>
</dbReference>
<dbReference type="PROSITE" id="PS01045">
    <property type="entry name" value="SQUALEN_PHYTOEN_SYN_2"/>
    <property type="match status" value="1"/>
</dbReference>
<dbReference type="EMBL" id="BSUN01000001">
    <property type="protein sequence ID" value="GMA35696.1"/>
    <property type="molecule type" value="Genomic_DNA"/>
</dbReference>
<dbReference type="SUPFAM" id="SSF48576">
    <property type="entry name" value="Terpenoid synthases"/>
    <property type="match status" value="1"/>
</dbReference>
<proteinExistence type="predicted"/>
<dbReference type="PANTHER" id="PTHR31480">
    <property type="entry name" value="BIFUNCTIONAL LYCOPENE CYCLASE/PHYTOENE SYNTHASE"/>
    <property type="match status" value="1"/>
</dbReference>
<dbReference type="InterPro" id="IPR019845">
    <property type="entry name" value="Squalene/phytoene_synthase_CS"/>
</dbReference>
<dbReference type="Proteomes" id="UP001157125">
    <property type="component" value="Unassembled WGS sequence"/>
</dbReference>
<name>A0ABQ6IDG7_9MICO</name>
<dbReference type="InterPro" id="IPR008949">
    <property type="entry name" value="Isoprenoid_synthase_dom_sf"/>
</dbReference>
<evidence type="ECO:0000313" key="3">
    <source>
        <dbReference type="EMBL" id="GMA35696.1"/>
    </source>
</evidence>
<dbReference type="SFLD" id="SFLDG01018">
    <property type="entry name" value="Squalene/Phytoene_Synthase_Lik"/>
    <property type="match status" value="1"/>
</dbReference>
<organism evidence="3 4">
    <name type="scientific">Demequina litorisediminis</name>
    <dbReference type="NCBI Taxonomy" id="1849022"/>
    <lineage>
        <taxon>Bacteria</taxon>
        <taxon>Bacillati</taxon>
        <taxon>Actinomycetota</taxon>
        <taxon>Actinomycetes</taxon>
        <taxon>Micrococcales</taxon>
        <taxon>Demequinaceae</taxon>
        <taxon>Demequina</taxon>
    </lineage>
</organism>
<accession>A0ABQ6IDG7</accession>
<dbReference type="InterPro" id="IPR002060">
    <property type="entry name" value="Squ/phyt_synthse"/>
</dbReference>
<dbReference type="Gene3D" id="1.10.600.10">
    <property type="entry name" value="Farnesyl Diphosphate Synthase"/>
    <property type="match status" value="1"/>
</dbReference>
<dbReference type="RefSeq" id="WP_284328144.1">
    <property type="nucleotide sequence ID" value="NZ_BSUN01000001.1"/>
</dbReference>
<comment type="pathway">
    <text evidence="1">Carotenoid biosynthesis; phytoene biosynthesis.</text>
</comment>
<evidence type="ECO:0000256" key="1">
    <source>
        <dbReference type="ARBA" id="ARBA00004684"/>
    </source>
</evidence>
<comment type="caution">
    <text evidence="3">The sequence shown here is derived from an EMBL/GenBank/DDBJ whole genome shotgun (WGS) entry which is preliminary data.</text>
</comment>
<dbReference type="SFLD" id="SFLDS00005">
    <property type="entry name" value="Isoprenoid_Synthase_Type_I"/>
    <property type="match status" value="1"/>
</dbReference>
<evidence type="ECO:0000256" key="2">
    <source>
        <dbReference type="ARBA" id="ARBA00022679"/>
    </source>
</evidence>
<dbReference type="Pfam" id="PF00494">
    <property type="entry name" value="SQS_PSY"/>
    <property type="match status" value="1"/>
</dbReference>
<reference evidence="4" key="1">
    <citation type="journal article" date="2019" name="Int. J. Syst. Evol. Microbiol.">
        <title>The Global Catalogue of Microorganisms (GCM) 10K type strain sequencing project: providing services to taxonomists for standard genome sequencing and annotation.</title>
        <authorList>
            <consortium name="The Broad Institute Genomics Platform"/>
            <consortium name="The Broad Institute Genome Sequencing Center for Infectious Disease"/>
            <person name="Wu L."/>
            <person name="Ma J."/>
        </authorList>
    </citation>
    <scope>NUCLEOTIDE SEQUENCE [LARGE SCALE GENOMIC DNA]</scope>
    <source>
        <strain evidence="4">NBRC 112299</strain>
    </source>
</reference>
<sequence length="297" mass="31332">MRGKGAAGHHDDDTSLALFDKAAAAASAQVIAHYSTSFGLGARLLPRQMRGHIANIYAMVRVADEIVDTYRGDDAAEVLDRFEAEVHRAMSGRFSADVVAHAFGATAASVGISRAMVDPFFASMRMDLTVADHDEASFAAYVYGSAEVIGEMCLAVFINAGGGPAPLDPELAAGARRLGAAYQKVNFLRDLGADAETRGRSYFPGIDTARLTDAQVATLVDDCRADIAAARATVDGLPRRARTSVATTADIYEDLLDRIAATPASALAGRRVRVPGLTKARHALRNLAGRTSVQAVP</sequence>
<keyword evidence="2" id="KW-0808">Transferase</keyword>